<feature type="transmembrane region" description="Helical" evidence="8">
    <location>
        <begin position="718"/>
        <end position="745"/>
    </location>
</feature>
<feature type="transmembrane region" description="Helical" evidence="8">
    <location>
        <begin position="308"/>
        <end position="329"/>
    </location>
</feature>
<evidence type="ECO:0000256" key="7">
    <source>
        <dbReference type="ARBA" id="ARBA00038076"/>
    </source>
</evidence>
<comment type="caution">
    <text evidence="11">The sequence shown here is derived from an EMBL/GenBank/DDBJ whole genome shotgun (WGS) entry which is preliminary data.</text>
</comment>
<comment type="similarity">
    <text evidence="7">Belongs to the ABC-4 integral membrane protein family.</text>
</comment>
<feature type="transmembrane region" description="Helical" evidence="8">
    <location>
        <begin position="336"/>
        <end position="361"/>
    </location>
</feature>
<dbReference type="InterPro" id="IPR025857">
    <property type="entry name" value="MacB_PCD"/>
</dbReference>
<reference evidence="11 12" key="1">
    <citation type="submission" date="2018-11" db="EMBL/GenBank/DDBJ databases">
        <title>Genomes From Bacteria Associated with the Canine Oral Cavity: a Test Case for Automated Genome-Based Taxonomic Assignment.</title>
        <authorList>
            <person name="Coil D.A."/>
            <person name="Jospin G."/>
            <person name="Darling A.E."/>
            <person name="Wallis C."/>
            <person name="Davis I.J."/>
            <person name="Harris S."/>
            <person name="Eisen J.A."/>
            <person name="Holcombe L.J."/>
            <person name="O'Flynn C."/>
        </authorList>
    </citation>
    <scope>NUCLEOTIDE SEQUENCE [LARGE SCALE GENOMIC DNA]</scope>
    <source>
        <strain evidence="11 12">OH2822_COT-296</strain>
    </source>
</reference>
<proteinExistence type="inferred from homology"/>
<gene>
    <name evidence="11" type="ORF">EII35_08290</name>
</gene>
<sequence length="805" mass="83992">MMLRDAINEIRLRPGRFVATLVAVAISVGFIAAILVAVRTEENSLARTNALPAAKADVVVSDYFLELDKAEEVIGGVEGVDAFAPVLESPVLVSSKSGKANLFRVLPLPEEEFRWASLVEGQWPSGLTEIALAAKDAAKIDVKLGDSVEVGGVEGEVKVVGLTDDPAGLSPGTGYLPAEFGAEADSANFWLIRSSDPEGTAARLLAELQGTGSFYNDTIVATAENYRTESLKKLTGDFDVFRNLLLGFAAVALIVGMIIIGNTFTILLTQRRRQIGLLRAVGASSGQVVGRLVAEAVLLGLVGSLIGVLLGAGVALVAALFTGAIHWGLVLPWTELAIAVGVGVLATVLSVVGPSLAATRVSPLEALQVVPTVTKAKRLSIARGVICLVLFAGAAVLILMAFQAPEQGLLWALPGGGLLSIAILLAAPFYVPFLLRVLGGVFSFGGPTVRLAVGNAVRNPRRASATAVALMLAVGLIVTLQVAVATMRSSALEAINEQFPVDLTLRSQEPLEQRLIDRVTGFDNVESVEFIPSKEVQVGEGFGSDLSVRSVNPVVTQWELPDKMIAPEDAIVVNDGLNLPDVVELPGVGQLRVVQSAKVESGLAAVSEAVFEKLPGTAEDREAWVKLKDRSDLGSILNDIVSLMDSEREITVGGGAFPAGILIKIVEVLLIVLTALLGVAVVIALVGVGNTLGLSVLERQRESALLRALGMQRSSLRVMLLVEALLLGVVGVGVGILAGAFFSWLGVTTTLGMMPEGSRVDAVFSVDLLYTGGLILVCLLAAALASVLPGRKAANATPTEALAAE</sequence>
<dbReference type="Pfam" id="PF12704">
    <property type="entry name" value="MacB_PCD"/>
    <property type="match status" value="1"/>
</dbReference>
<evidence type="ECO:0000256" key="6">
    <source>
        <dbReference type="ARBA" id="ARBA00023136"/>
    </source>
</evidence>
<evidence type="ECO:0000256" key="1">
    <source>
        <dbReference type="ARBA" id="ARBA00004651"/>
    </source>
</evidence>
<feature type="domain" description="ABC3 transporter permease C-terminal" evidence="9">
    <location>
        <begin position="676"/>
        <end position="798"/>
    </location>
</feature>
<feature type="transmembrane region" description="Helical" evidence="8">
    <location>
        <begin position="17"/>
        <end position="38"/>
    </location>
</feature>
<comment type="subcellular location">
    <subcellularLocation>
        <location evidence="1">Cell membrane</location>
        <topology evidence="1">Multi-pass membrane protein</topology>
    </subcellularLocation>
</comment>
<feature type="transmembrane region" description="Helical" evidence="8">
    <location>
        <begin position="668"/>
        <end position="697"/>
    </location>
</feature>
<dbReference type="Proteomes" id="UP000280935">
    <property type="component" value="Unassembled WGS sequence"/>
</dbReference>
<name>A0A3P1WUH4_9ACTN</name>
<evidence type="ECO:0000256" key="5">
    <source>
        <dbReference type="ARBA" id="ARBA00022989"/>
    </source>
</evidence>
<keyword evidence="5 8" id="KW-1133">Transmembrane helix</keyword>
<keyword evidence="3 8" id="KW-0812">Transmembrane</keyword>
<feature type="domain" description="MacB-like periplasmic core" evidence="10">
    <location>
        <begin position="18"/>
        <end position="196"/>
    </location>
</feature>
<keyword evidence="2" id="KW-1003">Cell membrane</keyword>
<dbReference type="InterPro" id="IPR031305">
    <property type="entry name" value="Casein_CS"/>
</dbReference>
<organism evidence="11 12">
    <name type="scientific">Arachnia propionica</name>
    <dbReference type="NCBI Taxonomy" id="1750"/>
    <lineage>
        <taxon>Bacteria</taxon>
        <taxon>Bacillati</taxon>
        <taxon>Actinomycetota</taxon>
        <taxon>Actinomycetes</taxon>
        <taxon>Propionibacteriales</taxon>
        <taxon>Propionibacteriaceae</taxon>
        <taxon>Arachnia</taxon>
    </lineage>
</organism>
<dbReference type="PANTHER" id="PTHR30572:SF4">
    <property type="entry name" value="ABC TRANSPORTER PERMEASE YTRF"/>
    <property type="match status" value="1"/>
</dbReference>
<dbReference type="RefSeq" id="WP_125227996.1">
    <property type="nucleotide sequence ID" value="NZ_RQYT01000016.1"/>
</dbReference>
<dbReference type="InterPro" id="IPR003838">
    <property type="entry name" value="ABC3_permease_C"/>
</dbReference>
<dbReference type="AlphaFoldDB" id="A0A3P1WUH4"/>
<dbReference type="PANTHER" id="PTHR30572">
    <property type="entry name" value="MEMBRANE COMPONENT OF TRANSPORTER-RELATED"/>
    <property type="match status" value="1"/>
</dbReference>
<keyword evidence="6 8" id="KW-0472">Membrane</keyword>
<keyword evidence="4" id="KW-0732">Signal</keyword>
<protein>
    <submittedName>
        <fullName evidence="11">ABC transporter permease</fullName>
    </submittedName>
</protein>
<feature type="transmembrane region" description="Helical" evidence="8">
    <location>
        <begin position="244"/>
        <end position="268"/>
    </location>
</feature>
<evidence type="ECO:0000313" key="12">
    <source>
        <dbReference type="Proteomes" id="UP000280935"/>
    </source>
</evidence>
<evidence type="ECO:0000259" key="10">
    <source>
        <dbReference type="Pfam" id="PF12704"/>
    </source>
</evidence>
<feature type="transmembrane region" description="Helical" evidence="8">
    <location>
        <begin position="768"/>
        <end position="788"/>
    </location>
</feature>
<feature type="transmembrane region" description="Helical" evidence="8">
    <location>
        <begin position="381"/>
        <end position="402"/>
    </location>
</feature>
<dbReference type="OrthoDB" id="9780560at2"/>
<dbReference type="GO" id="GO:0005886">
    <property type="term" value="C:plasma membrane"/>
    <property type="evidence" value="ECO:0007669"/>
    <property type="project" value="UniProtKB-SubCell"/>
</dbReference>
<dbReference type="EMBL" id="RQYT01000016">
    <property type="protein sequence ID" value="RRD49457.1"/>
    <property type="molecule type" value="Genomic_DNA"/>
</dbReference>
<dbReference type="Pfam" id="PF02687">
    <property type="entry name" value="FtsX"/>
    <property type="match status" value="2"/>
</dbReference>
<evidence type="ECO:0000313" key="11">
    <source>
        <dbReference type="EMBL" id="RRD49457.1"/>
    </source>
</evidence>
<dbReference type="InterPro" id="IPR050250">
    <property type="entry name" value="Macrolide_Exporter_MacB"/>
</dbReference>
<evidence type="ECO:0000256" key="8">
    <source>
        <dbReference type="SAM" id="Phobius"/>
    </source>
</evidence>
<dbReference type="PROSITE" id="PS00306">
    <property type="entry name" value="CASEIN_ALPHA_BETA"/>
    <property type="match status" value="1"/>
</dbReference>
<evidence type="ECO:0000256" key="3">
    <source>
        <dbReference type="ARBA" id="ARBA00022692"/>
    </source>
</evidence>
<evidence type="ECO:0000259" key="9">
    <source>
        <dbReference type="Pfam" id="PF02687"/>
    </source>
</evidence>
<dbReference type="GO" id="GO:0022857">
    <property type="term" value="F:transmembrane transporter activity"/>
    <property type="evidence" value="ECO:0007669"/>
    <property type="project" value="TreeGrafter"/>
</dbReference>
<evidence type="ECO:0000256" key="4">
    <source>
        <dbReference type="ARBA" id="ARBA00022729"/>
    </source>
</evidence>
<accession>A0A3P1WUH4</accession>
<feature type="transmembrane region" description="Helical" evidence="8">
    <location>
        <begin position="465"/>
        <end position="484"/>
    </location>
</feature>
<feature type="domain" description="ABC3 transporter permease C-terminal" evidence="9">
    <location>
        <begin position="248"/>
        <end position="363"/>
    </location>
</feature>
<evidence type="ECO:0000256" key="2">
    <source>
        <dbReference type="ARBA" id="ARBA00022475"/>
    </source>
</evidence>